<dbReference type="Gene3D" id="2.40.37.10">
    <property type="entry name" value="Lyase, Ornithine Decarboxylase, Chain A, domain 1"/>
    <property type="match status" value="1"/>
</dbReference>
<dbReference type="Pfam" id="PF02784">
    <property type="entry name" value="Orn_Arg_deC_N"/>
    <property type="match status" value="1"/>
</dbReference>
<dbReference type="InterPro" id="IPR022644">
    <property type="entry name" value="De-COase2_N"/>
</dbReference>
<evidence type="ECO:0000256" key="1">
    <source>
        <dbReference type="ARBA" id="ARBA00001933"/>
    </source>
</evidence>
<evidence type="ECO:0000256" key="3">
    <source>
        <dbReference type="PIRSR" id="PIRSR600183-50"/>
    </source>
</evidence>
<dbReference type="AlphaFoldDB" id="A0A1Q4NUW4"/>
<reference evidence="5 6" key="1">
    <citation type="submission" date="2016-09" db="EMBL/GenBank/DDBJ databases">
        <title>Serratia marcescens MSU-97 and epiphytic antimycotic-producing bacteria.</title>
        <authorList>
            <person name="Matilla M.A."/>
        </authorList>
    </citation>
    <scope>NUCLEOTIDE SEQUENCE [LARGE SCALE GENOMIC DNA]</scope>
    <source>
        <strain evidence="5 6">MSU-97</strain>
    </source>
</reference>
<feature type="modified residue" description="N6-(pyridoxal phosphate)lysine" evidence="3">
    <location>
        <position position="38"/>
    </location>
</feature>
<dbReference type="InterPro" id="IPR000183">
    <property type="entry name" value="Orn/DAP/Arg_de-COase"/>
</dbReference>
<evidence type="ECO:0000256" key="2">
    <source>
        <dbReference type="ARBA" id="ARBA00022898"/>
    </source>
</evidence>
<dbReference type="GO" id="GO:0009089">
    <property type="term" value="P:lysine biosynthetic process via diaminopimelate"/>
    <property type="evidence" value="ECO:0007669"/>
    <property type="project" value="TreeGrafter"/>
</dbReference>
<comment type="caution">
    <text evidence="5">The sequence shown here is derived from an EMBL/GenBank/DDBJ whole genome shotgun (WGS) entry which is preliminary data.</text>
</comment>
<dbReference type="InterPro" id="IPR002433">
    <property type="entry name" value="Orn_de-COase"/>
</dbReference>
<dbReference type="PRINTS" id="PR01182">
    <property type="entry name" value="ORNDCRBXLASE"/>
</dbReference>
<dbReference type="PRINTS" id="PR01179">
    <property type="entry name" value="ODADCRBXLASE"/>
</dbReference>
<evidence type="ECO:0000313" key="5">
    <source>
        <dbReference type="EMBL" id="OKB64690.1"/>
    </source>
</evidence>
<accession>A0A1Q4NUW4</accession>
<organism evidence="5 6">
    <name type="scientific">Serratia marcescens</name>
    <dbReference type="NCBI Taxonomy" id="615"/>
    <lineage>
        <taxon>Bacteria</taxon>
        <taxon>Pseudomonadati</taxon>
        <taxon>Pseudomonadota</taxon>
        <taxon>Gammaproteobacteria</taxon>
        <taxon>Enterobacterales</taxon>
        <taxon>Yersiniaceae</taxon>
        <taxon>Serratia</taxon>
    </lineage>
</organism>
<proteinExistence type="predicted"/>
<dbReference type="EMBL" id="MJAO01000030">
    <property type="protein sequence ID" value="OKB64690.1"/>
    <property type="molecule type" value="Genomic_DNA"/>
</dbReference>
<name>A0A1Q4NUW4_SERMA</name>
<keyword evidence="2 3" id="KW-0663">Pyridoxal phosphate</keyword>
<feature type="active site" description="Proton donor" evidence="3">
    <location>
        <position position="314"/>
    </location>
</feature>
<comment type="cofactor">
    <cofactor evidence="1 3">
        <name>pyridoxal 5'-phosphate</name>
        <dbReference type="ChEBI" id="CHEBI:597326"/>
    </cofactor>
</comment>
<dbReference type="PANTHER" id="PTHR43727">
    <property type="entry name" value="DIAMINOPIMELATE DECARBOXYLASE"/>
    <property type="match status" value="1"/>
</dbReference>
<dbReference type="InterPro" id="IPR009006">
    <property type="entry name" value="Ala_racemase/Decarboxylase_C"/>
</dbReference>
<dbReference type="InterPro" id="IPR029066">
    <property type="entry name" value="PLP-binding_barrel"/>
</dbReference>
<gene>
    <name evidence="5" type="ORF">BHU62_21365</name>
</gene>
<dbReference type="Gene3D" id="3.20.20.10">
    <property type="entry name" value="Alanine racemase"/>
    <property type="match status" value="1"/>
</dbReference>
<dbReference type="RefSeq" id="WP_073534543.1">
    <property type="nucleotide sequence ID" value="NZ_MJAO01000030.1"/>
</dbReference>
<evidence type="ECO:0000313" key="6">
    <source>
        <dbReference type="Proteomes" id="UP000185770"/>
    </source>
</evidence>
<dbReference type="PANTHER" id="PTHR43727:SF3">
    <property type="entry name" value="GROUP IV DECARBOXYLASE"/>
    <property type="match status" value="1"/>
</dbReference>
<dbReference type="GO" id="GO:0006596">
    <property type="term" value="P:polyamine biosynthetic process"/>
    <property type="evidence" value="ECO:0007669"/>
    <property type="project" value="InterPro"/>
</dbReference>
<dbReference type="GO" id="GO:0008836">
    <property type="term" value="F:diaminopimelate decarboxylase activity"/>
    <property type="evidence" value="ECO:0007669"/>
    <property type="project" value="TreeGrafter"/>
</dbReference>
<dbReference type="SUPFAM" id="SSF50621">
    <property type="entry name" value="Alanine racemase C-terminal domain-like"/>
    <property type="match status" value="1"/>
</dbReference>
<dbReference type="OrthoDB" id="9802147at2"/>
<protein>
    <recommendedName>
        <fullName evidence="4">Orn/DAP/Arg decarboxylase 2 N-terminal domain-containing protein</fullName>
    </recommendedName>
</protein>
<evidence type="ECO:0000259" key="4">
    <source>
        <dbReference type="Pfam" id="PF02784"/>
    </source>
</evidence>
<dbReference type="SUPFAM" id="SSF51419">
    <property type="entry name" value="PLP-binding barrel"/>
    <property type="match status" value="1"/>
</dbReference>
<dbReference type="Proteomes" id="UP000185770">
    <property type="component" value="Unassembled WGS sequence"/>
</dbReference>
<feature type="domain" description="Orn/DAP/Arg decarboxylase 2 N-terminal" evidence="4">
    <location>
        <begin position="15"/>
        <end position="239"/>
    </location>
</feature>
<sequence>MNIDHPTTRFIYSLKEIKARYHELKQVLTDKTIYYSVKPNPHEEILRFIASLGLRAEVSSLGELDAALKAGFEPSLIVYGGPGKTFADIYSAAEQGVRYFSLESLTELERLARVEELTGNALNRILRIFSPGKSGRLNMMMPNSKFGITPDEVRRYISEHDVAVYGIHIYNGTQVDENNFRASIYQTNKLAEEIESIIGYRLQYVNYGGGLAWPFMQSGMSPISSETVAGVLTDVEACFEFGRYLVASCGTFETEVLDVKERDGQQILIVSAGVNILNGLSASGRLMRHQPGFYVAEGKHGEALLPTAIYGPLCTPADYFTLDTSLPRLCPGDVLKLPNCGAYAANTGLANFLLRKPAEEMIVD</sequence>